<feature type="compositionally biased region" description="Polar residues" evidence="1">
    <location>
        <begin position="213"/>
        <end position="228"/>
    </location>
</feature>
<sequence>MAQHGQSFEAEFTLEVEGLFGDGSGSQTIVGSVSALTALQEAFASGLIISAGVSSGSAAFDASCIYLQDISAMPDFRQESVLNDLSDKSTRAVKKLDEIAGQGNPPFQAQYLNSDGIPRLLRCLSKYHCERYYGKFNYQLGVLTVLGEGSMNAQVFASTLQKVVTHTVWISRRIAPPVNVGEQYSEVFSAFVLPEVVAVPNPQYTRRDEIRTTNRTGSDDATTGQQPVISKAKQADIAERQTPKSRGSSASAWQNKWLYDQRSVNVDNFSDGRLHPDDIQGEMVMLLVPHISTADLQARINELYEKINGSGRQGNFATLRFRNALIAKCEREGLDRQTEWIEVQNQRRQNGVKADTGRPPSLHLGINKGNAYAKRKVPVAKNDTNEDESGEEDQEEDLEEDQAEEGLQGEAEAEAEADPEKLSEEMGE</sequence>
<keyword evidence="3" id="KW-1185">Reference proteome</keyword>
<gene>
    <name evidence="2" type="ORF">CLAFUR5_02427</name>
</gene>
<evidence type="ECO:0000256" key="1">
    <source>
        <dbReference type="SAM" id="MobiDB-lite"/>
    </source>
</evidence>
<dbReference type="AlphaFoldDB" id="A0A9Q8LBF0"/>
<dbReference type="EMBL" id="CP090164">
    <property type="protein sequence ID" value="UJO14328.1"/>
    <property type="molecule type" value="Genomic_DNA"/>
</dbReference>
<evidence type="ECO:0000313" key="3">
    <source>
        <dbReference type="Proteomes" id="UP000756132"/>
    </source>
</evidence>
<protein>
    <submittedName>
        <fullName evidence="2">Uncharacterized protein</fullName>
    </submittedName>
</protein>
<proteinExistence type="predicted"/>
<reference evidence="2" key="2">
    <citation type="journal article" date="2022" name="Microb. Genom.">
        <title>A chromosome-scale genome assembly of the tomato pathogen Cladosporium fulvum reveals a compartmentalized genome architecture and the presence of a dispensable chromosome.</title>
        <authorList>
            <person name="Zaccaron A.Z."/>
            <person name="Chen L.H."/>
            <person name="Samaras A."/>
            <person name="Stergiopoulos I."/>
        </authorList>
    </citation>
    <scope>NUCLEOTIDE SEQUENCE</scope>
    <source>
        <strain evidence="2">Race5_Kim</strain>
    </source>
</reference>
<feature type="compositionally biased region" description="Basic and acidic residues" evidence="1">
    <location>
        <begin position="418"/>
        <end position="428"/>
    </location>
</feature>
<feature type="compositionally biased region" description="Acidic residues" evidence="1">
    <location>
        <begin position="385"/>
        <end position="404"/>
    </location>
</feature>
<name>A0A9Q8LBF0_PASFU</name>
<reference evidence="2" key="1">
    <citation type="submission" date="2021-12" db="EMBL/GenBank/DDBJ databases">
        <authorList>
            <person name="Zaccaron A."/>
            <person name="Stergiopoulos I."/>
        </authorList>
    </citation>
    <scope>NUCLEOTIDE SEQUENCE</scope>
    <source>
        <strain evidence="2">Race5_Kim</strain>
    </source>
</reference>
<dbReference type="GeneID" id="71982305"/>
<feature type="region of interest" description="Disordered" evidence="1">
    <location>
        <begin position="207"/>
        <end position="251"/>
    </location>
</feature>
<organism evidence="2 3">
    <name type="scientific">Passalora fulva</name>
    <name type="common">Tomato leaf mold</name>
    <name type="synonym">Cladosporium fulvum</name>
    <dbReference type="NCBI Taxonomy" id="5499"/>
    <lineage>
        <taxon>Eukaryota</taxon>
        <taxon>Fungi</taxon>
        <taxon>Dikarya</taxon>
        <taxon>Ascomycota</taxon>
        <taxon>Pezizomycotina</taxon>
        <taxon>Dothideomycetes</taxon>
        <taxon>Dothideomycetidae</taxon>
        <taxon>Mycosphaerellales</taxon>
        <taxon>Mycosphaerellaceae</taxon>
        <taxon>Fulvia</taxon>
    </lineage>
</organism>
<dbReference type="OrthoDB" id="10383143at2759"/>
<feature type="region of interest" description="Disordered" evidence="1">
    <location>
        <begin position="348"/>
        <end position="428"/>
    </location>
</feature>
<dbReference type="KEGG" id="ffu:CLAFUR5_02427"/>
<dbReference type="Proteomes" id="UP000756132">
    <property type="component" value="Chromosome 2"/>
</dbReference>
<dbReference type="RefSeq" id="XP_047758694.1">
    <property type="nucleotide sequence ID" value="XM_047901575.1"/>
</dbReference>
<feature type="compositionally biased region" description="Basic and acidic residues" evidence="1">
    <location>
        <begin position="233"/>
        <end position="242"/>
    </location>
</feature>
<evidence type="ECO:0000313" key="2">
    <source>
        <dbReference type="EMBL" id="UJO14328.1"/>
    </source>
</evidence>
<accession>A0A9Q8LBF0</accession>